<dbReference type="FunFam" id="1.10.10.10:FF:000001">
    <property type="entry name" value="LysR family transcriptional regulator"/>
    <property type="match status" value="1"/>
</dbReference>
<dbReference type="PROSITE" id="PS50931">
    <property type="entry name" value="HTH_LYSR"/>
    <property type="match status" value="1"/>
</dbReference>
<dbReference type="RefSeq" id="WP_273305833.1">
    <property type="nucleotide sequence ID" value="NZ_DYUD01000015.1"/>
</dbReference>
<proteinExistence type="inferred from homology"/>
<comment type="caution">
    <text evidence="6">The sequence shown here is derived from an EMBL/GenBank/DDBJ whole genome shotgun (WGS) entry which is preliminary data.</text>
</comment>
<dbReference type="GO" id="GO:0003677">
    <property type="term" value="F:DNA binding"/>
    <property type="evidence" value="ECO:0007669"/>
    <property type="project" value="UniProtKB-KW"/>
</dbReference>
<evidence type="ECO:0000256" key="4">
    <source>
        <dbReference type="ARBA" id="ARBA00023163"/>
    </source>
</evidence>
<dbReference type="Pfam" id="PF03466">
    <property type="entry name" value="LysR_substrate"/>
    <property type="match status" value="1"/>
</dbReference>
<dbReference type="Pfam" id="PF00126">
    <property type="entry name" value="HTH_1"/>
    <property type="match status" value="1"/>
</dbReference>
<dbReference type="GO" id="GO:0005829">
    <property type="term" value="C:cytosol"/>
    <property type="evidence" value="ECO:0007669"/>
    <property type="project" value="TreeGrafter"/>
</dbReference>
<dbReference type="InterPro" id="IPR005119">
    <property type="entry name" value="LysR_subst-bd"/>
</dbReference>
<dbReference type="InterPro" id="IPR000847">
    <property type="entry name" value="LysR_HTH_N"/>
</dbReference>
<dbReference type="EMBL" id="DYUD01000015">
    <property type="protein sequence ID" value="HJG88798.1"/>
    <property type="molecule type" value="Genomic_DNA"/>
</dbReference>
<gene>
    <name evidence="6" type="ORF">K8U91_04890</name>
</gene>
<dbReference type="CDD" id="cd00090">
    <property type="entry name" value="HTH_ARSR"/>
    <property type="match status" value="1"/>
</dbReference>
<dbReference type="InterPro" id="IPR036390">
    <property type="entry name" value="WH_DNA-bd_sf"/>
</dbReference>
<evidence type="ECO:0000259" key="5">
    <source>
        <dbReference type="PROSITE" id="PS50931"/>
    </source>
</evidence>
<organism evidence="6 7">
    <name type="scientific">Barnesiella viscericola</name>
    <dbReference type="NCBI Taxonomy" id="397865"/>
    <lineage>
        <taxon>Bacteria</taxon>
        <taxon>Pseudomonadati</taxon>
        <taxon>Bacteroidota</taxon>
        <taxon>Bacteroidia</taxon>
        <taxon>Bacteroidales</taxon>
        <taxon>Barnesiellaceae</taxon>
        <taxon>Barnesiella</taxon>
    </lineage>
</organism>
<dbReference type="CDD" id="cd05466">
    <property type="entry name" value="PBP2_LTTR_substrate"/>
    <property type="match status" value="1"/>
</dbReference>
<dbReference type="AlphaFoldDB" id="A0A921MQG2"/>
<dbReference type="SUPFAM" id="SSF53850">
    <property type="entry name" value="Periplasmic binding protein-like II"/>
    <property type="match status" value="1"/>
</dbReference>
<dbReference type="InterPro" id="IPR011991">
    <property type="entry name" value="ArsR-like_HTH"/>
</dbReference>
<dbReference type="InterPro" id="IPR050950">
    <property type="entry name" value="HTH-type_LysR_regulators"/>
</dbReference>
<evidence type="ECO:0000313" key="6">
    <source>
        <dbReference type="EMBL" id="HJG88798.1"/>
    </source>
</evidence>
<evidence type="ECO:0000256" key="1">
    <source>
        <dbReference type="ARBA" id="ARBA00009437"/>
    </source>
</evidence>
<accession>A0A921MQG2</accession>
<comment type="similarity">
    <text evidence="1">Belongs to the LysR transcriptional regulatory family.</text>
</comment>
<protein>
    <submittedName>
        <fullName evidence="6">LysR family transcriptional regulator</fullName>
    </submittedName>
</protein>
<dbReference type="Gene3D" id="3.40.190.290">
    <property type="match status" value="1"/>
</dbReference>
<reference evidence="6" key="1">
    <citation type="journal article" date="2021" name="PeerJ">
        <title>Extensive microbial diversity within the chicken gut microbiome revealed by metagenomics and culture.</title>
        <authorList>
            <person name="Gilroy R."/>
            <person name="Ravi A."/>
            <person name="Getino M."/>
            <person name="Pursley I."/>
            <person name="Horton D.L."/>
            <person name="Alikhan N.F."/>
            <person name="Baker D."/>
            <person name="Gharbi K."/>
            <person name="Hall N."/>
            <person name="Watson M."/>
            <person name="Adriaenssens E.M."/>
            <person name="Foster-Nyarko E."/>
            <person name="Jarju S."/>
            <person name="Secka A."/>
            <person name="Antonio M."/>
            <person name="Oren A."/>
            <person name="Chaudhuri R.R."/>
            <person name="La Ragione R."/>
            <person name="Hildebrand F."/>
            <person name="Pallen M.J."/>
        </authorList>
    </citation>
    <scope>NUCLEOTIDE SEQUENCE</scope>
    <source>
        <strain evidence="6">CHK121-7720</strain>
    </source>
</reference>
<feature type="domain" description="HTH lysR-type" evidence="5">
    <location>
        <begin position="1"/>
        <end position="58"/>
    </location>
</feature>
<dbReference type="PRINTS" id="PR00039">
    <property type="entry name" value="HTHLYSR"/>
</dbReference>
<reference evidence="6" key="2">
    <citation type="submission" date="2021-09" db="EMBL/GenBank/DDBJ databases">
        <authorList>
            <person name="Gilroy R."/>
        </authorList>
    </citation>
    <scope>NUCLEOTIDE SEQUENCE</scope>
    <source>
        <strain evidence="6">CHK121-7720</strain>
    </source>
</reference>
<evidence type="ECO:0000313" key="7">
    <source>
        <dbReference type="Proteomes" id="UP000757103"/>
    </source>
</evidence>
<keyword evidence="3" id="KW-0238">DNA-binding</keyword>
<keyword evidence="2" id="KW-0805">Transcription regulation</keyword>
<evidence type="ECO:0000256" key="2">
    <source>
        <dbReference type="ARBA" id="ARBA00023015"/>
    </source>
</evidence>
<dbReference type="Gene3D" id="1.10.10.10">
    <property type="entry name" value="Winged helix-like DNA-binding domain superfamily/Winged helix DNA-binding domain"/>
    <property type="match status" value="1"/>
</dbReference>
<dbReference type="GO" id="GO:0003700">
    <property type="term" value="F:DNA-binding transcription factor activity"/>
    <property type="evidence" value="ECO:0007669"/>
    <property type="project" value="InterPro"/>
</dbReference>
<dbReference type="PANTHER" id="PTHR30419">
    <property type="entry name" value="HTH-TYPE TRANSCRIPTIONAL REGULATOR YBHD"/>
    <property type="match status" value="1"/>
</dbReference>
<dbReference type="SUPFAM" id="SSF46785">
    <property type="entry name" value="Winged helix' DNA-binding domain"/>
    <property type="match status" value="1"/>
</dbReference>
<dbReference type="Proteomes" id="UP000757103">
    <property type="component" value="Unassembled WGS sequence"/>
</dbReference>
<sequence>MELRQLNYFKEACELRNFSEAARVLNISQSTLSQQIKQLEEELGILLFDRIGKRVVPTEAGLALLPYAHRAIQEAEDGRQMIRDLKGVQTGRLHVGVTYSMISFMLPALERFTQRYPGVEVHVTQGTSEELLQLLGDNGLDLLLSFKPESMCNDLETVPIVRSELYFVTHHSHQLASLSSITLKRLAATPLILPERGFATRKRIEELCRKYRLSLTVGIEMNDVHTILHLLRGGYWGTILTQAAVANEPDLVQIPILCAEPLTSQGYLFWPQGLYRKKAATAFADCLLAVIQGLSRRTKAD</sequence>
<evidence type="ECO:0000256" key="3">
    <source>
        <dbReference type="ARBA" id="ARBA00023125"/>
    </source>
</evidence>
<keyword evidence="4" id="KW-0804">Transcription</keyword>
<dbReference type="InterPro" id="IPR036388">
    <property type="entry name" value="WH-like_DNA-bd_sf"/>
</dbReference>
<name>A0A921MQG2_9BACT</name>